<reference evidence="2 3" key="1">
    <citation type="journal article" date="2020" name="Cell">
        <title>Large-Scale Comparative Analyses of Tick Genomes Elucidate Their Genetic Diversity and Vector Capacities.</title>
        <authorList>
            <consortium name="Tick Genome and Microbiome Consortium (TIGMIC)"/>
            <person name="Jia N."/>
            <person name="Wang J."/>
            <person name="Shi W."/>
            <person name="Du L."/>
            <person name="Sun Y."/>
            <person name="Zhan W."/>
            <person name="Jiang J.F."/>
            <person name="Wang Q."/>
            <person name="Zhang B."/>
            <person name="Ji P."/>
            <person name="Bell-Sakyi L."/>
            <person name="Cui X.M."/>
            <person name="Yuan T.T."/>
            <person name="Jiang B.G."/>
            <person name="Yang W.F."/>
            <person name="Lam T.T."/>
            <person name="Chang Q.C."/>
            <person name="Ding S.J."/>
            <person name="Wang X.J."/>
            <person name="Zhu J.G."/>
            <person name="Ruan X.D."/>
            <person name="Zhao L."/>
            <person name="Wei J.T."/>
            <person name="Ye R.Z."/>
            <person name="Que T.C."/>
            <person name="Du C.H."/>
            <person name="Zhou Y.H."/>
            <person name="Cheng J.X."/>
            <person name="Dai P.F."/>
            <person name="Guo W.B."/>
            <person name="Han X.H."/>
            <person name="Huang E.J."/>
            <person name="Li L.F."/>
            <person name="Wei W."/>
            <person name="Gao Y.C."/>
            <person name="Liu J.Z."/>
            <person name="Shao H.Z."/>
            <person name="Wang X."/>
            <person name="Wang C.C."/>
            <person name="Yang T.C."/>
            <person name="Huo Q.B."/>
            <person name="Li W."/>
            <person name="Chen H.Y."/>
            <person name="Chen S.E."/>
            <person name="Zhou L.G."/>
            <person name="Ni X.B."/>
            <person name="Tian J.H."/>
            <person name="Sheng Y."/>
            <person name="Liu T."/>
            <person name="Pan Y.S."/>
            <person name="Xia L.Y."/>
            <person name="Li J."/>
            <person name="Zhao F."/>
            <person name="Cao W.C."/>
        </authorList>
    </citation>
    <scope>NUCLEOTIDE SEQUENCE [LARGE SCALE GENOMIC DNA]</scope>
    <source>
        <strain evidence="2">HaeL-2018</strain>
    </source>
</reference>
<feature type="compositionally biased region" description="Polar residues" evidence="1">
    <location>
        <begin position="76"/>
        <end position="95"/>
    </location>
</feature>
<sequence>MLVSGERRLTCDKCECTAASLKPTHEIGYTDGADGASAHSTTPLGEETAVPTASSRSSSLTQPVEQAPPRGLTVSALGSPSFHTQGTAETETENGNPDPYILYHDPAGIEDRPARIAPTWTEVVSRNRQRRLRQQQSHLVAHISSKQHGFLPNRTTPQHQSRMDKRLTHRPQLPPLPLADYKEVIRPLTDLILAQWFIQCVTNAISATAEISDATQDRITFRIRRDQNLVMVSSTDLDIAKKIQQITTYTWRASSMKSPLTLLSQATQAKV</sequence>
<feature type="region of interest" description="Disordered" evidence="1">
    <location>
        <begin position="30"/>
        <end position="98"/>
    </location>
</feature>
<dbReference type="AlphaFoldDB" id="A0A9J6H8U1"/>
<evidence type="ECO:0000313" key="3">
    <source>
        <dbReference type="Proteomes" id="UP000821853"/>
    </source>
</evidence>
<protein>
    <submittedName>
        <fullName evidence="2">Uncharacterized protein</fullName>
    </submittedName>
</protein>
<name>A0A9J6H8U1_HAELO</name>
<feature type="compositionally biased region" description="Polar residues" evidence="1">
    <location>
        <begin position="51"/>
        <end position="64"/>
    </location>
</feature>
<evidence type="ECO:0000256" key="1">
    <source>
        <dbReference type="SAM" id="MobiDB-lite"/>
    </source>
</evidence>
<dbReference type="EMBL" id="JABSTR010001644">
    <property type="protein sequence ID" value="KAH9384131.1"/>
    <property type="molecule type" value="Genomic_DNA"/>
</dbReference>
<dbReference type="VEuPathDB" id="VectorBase:HLOH_050583"/>
<gene>
    <name evidence="2" type="ORF">HPB48_026124</name>
</gene>
<organism evidence="2 3">
    <name type="scientific">Haemaphysalis longicornis</name>
    <name type="common">Bush tick</name>
    <dbReference type="NCBI Taxonomy" id="44386"/>
    <lineage>
        <taxon>Eukaryota</taxon>
        <taxon>Metazoa</taxon>
        <taxon>Ecdysozoa</taxon>
        <taxon>Arthropoda</taxon>
        <taxon>Chelicerata</taxon>
        <taxon>Arachnida</taxon>
        <taxon>Acari</taxon>
        <taxon>Parasitiformes</taxon>
        <taxon>Ixodida</taxon>
        <taxon>Ixodoidea</taxon>
        <taxon>Ixodidae</taxon>
        <taxon>Haemaphysalinae</taxon>
        <taxon>Haemaphysalis</taxon>
    </lineage>
</organism>
<dbReference type="Proteomes" id="UP000821853">
    <property type="component" value="Unassembled WGS sequence"/>
</dbReference>
<comment type="caution">
    <text evidence="2">The sequence shown here is derived from an EMBL/GenBank/DDBJ whole genome shotgun (WGS) entry which is preliminary data.</text>
</comment>
<proteinExistence type="predicted"/>
<keyword evidence="3" id="KW-1185">Reference proteome</keyword>
<accession>A0A9J6H8U1</accession>
<evidence type="ECO:0000313" key="2">
    <source>
        <dbReference type="EMBL" id="KAH9384131.1"/>
    </source>
</evidence>